<organism evidence="2 3">
    <name type="scientific">Actinomadura bangladeshensis</name>
    <dbReference type="NCBI Taxonomy" id="453573"/>
    <lineage>
        <taxon>Bacteria</taxon>
        <taxon>Bacillati</taxon>
        <taxon>Actinomycetota</taxon>
        <taxon>Actinomycetes</taxon>
        <taxon>Streptosporangiales</taxon>
        <taxon>Thermomonosporaceae</taxon>
        <taxon>Actinomadura</taxon>
    </lineage>
</organism>
<feature type="domain" description="DUF4253" evidence="1">
    <location>
        <begin position="147"/>
        <end position="254"/>
    </location>
</feature>
<protein>
    <submittedName>
        <fullName evidence="2">DUF4253 domain-containing protein</fullName>
    </submittedName>
</protein>
<evidence type="ECO:0000313" key="3">
    <source>
        <dbReference type="Proteomes" id="UP000475532"/>
    </source>
</evidence>
<dbReference type="InterPro" id="IPR025349">
    <property type="entry name" value="DUF4253"/>
</dbReference>
<dbReference type="EMBL" id="JAAGLI010000497">
    <property type="protein sequence ID" value="NEA24603.1"/>
    <property type="molecule type" value="Genomic_DNA"/>
</dbReference>
<comment type="caution">
    <text evidence="2">The sequence shown here is derived from an EMBL/GenBank/DDBJ whole genome shotgun (WGS) entry which is preliminary data.</text>
</comment>
<accession>A0A6L9QIV1</accession>
<evidence type="ECO:0000259" key="1">
    <source>
        <dbReference type="Pfam" id="PF14062"/>
    </source>
</evidence>
<dbReference type="AlphaFoldDB" id="A0A6L9QIV1"/>
<sequence>MPAPLPDAIPLAERIPDLPPLHPVLTTPSRLQVRGFTAMGEDALAWSERLREAHPATGHWPILMDADTPECLADSEPHPKALERAAELDGKALLAAYGEQKLAVYGPELSAATLAELRGKGEWPADPRRPGYSVPFDWTGRPVHVTVALIPAAASWQIPAVLQYGGWNDYPPPSEHAAILRYWHDRYGADLVALTGTTAEFGVSRPPLTRADALALAWEYFVYNDGYFDLYGAETLTELAAGLINAPTWLAWWD</sequence>
<proteinExistence type="predicted"/>
<dbReference type="Pfam" id="PF14062">
    <property type="entry name" value="DUF4253"/>
    <property type="match status" value="1"/>
</dbReference>
<evidence type="ECO:0000313" key="2">
    <source>
        <dbReference type="EMBL" id="NEA24603.1"/>
    </source>
</evidence>
<dbReference type="Proteomes" id="UP000475532">
    <property type="component" value="Unassembled WGS sequence"/>
</dbReference>
<dbReference type="RefSeq" id="WP_163057821.1">
    <property type="nucleotide sequence ID" value="NZ_JAAGLI010000497.1"/>
</dbReference>
<name>A0A6L9QIV1_9ACTN</name>
<gene>
    <name evidence="2" type="ORF">G3I70_19220</name>
</gene>
<reference evidence="2 3" key="1">
    <citation type="submission" date="2020-01" db="EMBL/GenBank/DDBJ databases">
        <title>Insect and environment-associated Actinomycetes.</title>
        <authorList>
            <person name="Currrie C."/>
            <person name="Chevrette M."/>
            <person name="Carlson C."/>
            <person name="Stubbendieck R."/>
            <person name="Wendt-Pienkowski E."/>
        </authorList>
    </citation>
    <scope>NUCLEOTIDE SEQUENCE [LARGE SCALE GENOMIC DNA]</scope>
    <source>
        <strain evidence="2 3">SID10258</strain>
    </source>
</reference>